<organism evidence="3 4">
    <name type="scientific">Effrenium voratum</name>
    <dbReference type="NCBI Taxonomy" id="2562239"/>
    <lineage>
        <taxon>Eukaryota</taxon>
        <taxon>Sar</taxon>
        <taxon>Alveolata</taxon>
        <taxon>Dinophyceae</taxon>
        <taxon>Suessiales</taxon>
        <taxon>Symbiodiniaceae</taxon>
        <taxon>Effrenium</taxon>
    </lineage>
</organism>
<dbReference type="EMBL" id="CAUJNA010003666">
    <property type="protein sequence ID" value="CAJ1407303.1"/>
    <property type="molecule type" value="Genomic_DNA"/>
</dbReference>
<dbReference type="PROSITE" id="PS50126">
    <property type="entry name" value="S1"/>
    <property type="match status" value="1"/>
</dbReference>
<proteinExistence type="predicted"/>
<gene>
    <name evidence="3" type="ORF">EVOR1521_LOCUS29036</name>
</gene>
<accession>A0AA36NLF6</accession>
<name>A0AA36NLF6_9DINO</name>
<feature type="domain" description="S1 motif" evidence="2">
    <location>
        <begin position="1936"/>
        <end position="2000"/>
    </location>
</feature>
<evidence type="ECO:0000256" key="1">
    <source>
        <dbReference type="SAM" id="MobiDB-lite"/>
    </source>
</evidence>
<keyword evidence="4" id="KW-1185">Reference proteome</keyword>
<reference evidence="3" key="1">
    <citation type="submission" date="2023-08" db="EMBL/GenBank/DDBJ databases">
        <authorList>
            <person name="Chen Y."/>
            <person name="Shah S."/>
            <person name="Dougan E. K."/>
            <person name="Thang M."/>
            <person name="Chan C."/>
        </authorList>
    </citation>
    <scope>NUCLEOTIDE SEQUENCE</scope>
</reference>
<dbReference type="SMART" id="SM00316">
    <property type="entry name" value="S1"/>
    <property type="match status" value="1"/>
</dbReference>
<evidence type="ECO:0000259" key="2">
    <source>
        <dbReference type="PROSITE" id="PS50126"/>
    </source>
</evidence>
<feature type="compositionally biased region" description="Acidic residues" evidence="1">
    <location>
        <begin position="2221"/>
        <end position="2231"/>
    </location>
</feature>
<protein>
    <recommendedName>
        <fullName evidence="2">S1 motif domain-containing protein</fullName>
    </recommendedName>
</protein>
<evidence type="ECO:0000313" key="3">
    <source>
        <dbReference type="EMBL" id="CAJ1407303.1"/>
    </source>
</evidence>
<sequence>MEEFKSKFQAALEELNFKQRCNQLAKLGKEIKAAQPAKVQEILDSLLPEVDQASAGVKEAFTERARLIVAKAAGCQGYAKKLLDSPSKTVGFSAATGGLLKPQDARAAFLSSDTSRKMKKFLLQCDSLESDKEVLEHAFELFGEKDKEQFWPLLARSKSEELLEEYLEEDKPMRDWLSAKHSDKVPGLPQLARRFPAFMVKLVTNGALRWRWYWVTEILEQDPMPVLRATLVEMHTQGSGPKAGYCPSKKNQDFFSTLAHWGWRRKPEMMLQLVEEMTHKGTTGSGGQYVSKGRGKGMVLMKGAGRGRGRGTGGGDKDALPGVDQVIRLGGEIMSTHSTRHALTVNKKIALLMKIWAVLPQGHKKASVAQRFADLLPSFALDDHRQNEITNLINAFWTILSDVGRSDRQELLVGPLVATGGPNSEKKPTGCTEFLKLFTRRLPPPLAVEQFFKVLGEFEAGTPAYKFIQSDICKSSNGRHDELMKSVFKKYLLKEDEGPVKAAEMFKVLLADARSRDVIQTSFDTLTEHLEGYSEIGLLQTVVQKMGSLEKQSRQKGTREITPEASLPVPIDWLQFLKLQEEAVPHVQFLLMVLHTGIGESELLGSMITKFGKIFFWDCLGHVLSAAQGKLVEQAIPAPVLGVLQGLNVKVMEEADKKAKAVTGVAASGKKRASKGSFGVGSAIFGLDGTKWGSVVADEGRAWKLDSGRIAKKETEGDKWTWAGGVSTKGDEGACKYFQTVADMKKKANVKDPSARLSGYSDLMTLAQKEKDAGKAFEDLLPFLLSRFNAEQEQGRSHILSELFVGKKLPDDLWEDKLEHLRNFWKVSSKARESSSYQCTWNKCGRQLVENALKNWGKPIKDGEEAPPYPTEACLFGLEVVSEIDLPELLVKSHSKIETLKDLENATRWALETAVPLSGEQSAPLEDFWKALKTMSTIKFCGEDPDAITSWRTEKSVKAHKEKSSTSPEVSVMEPGSVVRGVQRGNWLELINGQGFMLITSEKTGLPIMKQDSGNTGEKGLWETYPFVSEWWRKLLAGGVKQKAIDFVFVGVLNLLADRQQHFVAGDKKLSKRWWAPVECEEYKDAVTNILQHIESGVIPSKEGSAMITRRITALKNINIMTDLKWKVLATKRRERVEDRTQIQSSVGQALSQLPFRHLPATKWVEGESWDIQKHHMYTPLPWQTGRCKDSIAAQELDTINKLLQRPNRRQVLWQISEIAAMLSGPKITQLVEASIATLNARFEGMARTVGRHYPYLNSALTKNETLKGSCDVLTPLMELLLLDDPTRDACVAKLMERKDAEYLLLFGCSFGRHLSTVRQEWLHKCLCKLKANGEETEFFHYRNRGPMLSQIARYGKGDPGWRKALDNAKGAVQMYLWHPKTQTEFLKKALWSTEQSELTLIPRVEFADGVSRVSELLSIYPKDQTTKDSSDVWGWEVIQAAGAYSDINQEVERRFAELPEPSFCDKVDDPEVETLLSALGRSDNAMGAMKVLGPHAGKVKQAKEAVTKMISQLSPPQARVLIRQVMLPKKAGVGLQVAGLKKIVDLRIPDPLELYTYVWRKGECQRDVAGNILSKVATSGEFPPEDVRIYFEYFDRTDNQDDQAYVAQILLDQLIEQHDWVLPYLPKVVSKLAMVPGATQKSVQALKQCTSNVADVVQALTSILQCCRLAARTDPKLNKEGTDGRVLADLISLVSFSNFTDVVSCVGRMSLEECDSQVLKTFLQEVLRRWSDALTAKDSNARSCLSCALAVWVKLLRPSEQDVWAKEIAVMEQRLLKDGVAESLGQMAQALAGYAPDMGLSPDEWDVMLQTLRNLFVRLLDGPLEVNVPAAEGEKPADDTFKKENKSRETVRQELLLDHWAKLLSHGCTESESKELFKRCPEKSRVRLAQNLIDSWWKCQTAETERENKAAFQQERPDGGWKHTGGKPISQVAMGSIVSGTVTNSSATFGVYVNFGCEKDGKLSVPLADWKKYRVGDRVERMVVNKVNVERKFVDLLVVGSKGQSVGLEASKQVAKRALSWVASDPELRTTFMVTLQKMLAQILVAGGSEEFEPSLGLLGQPMDAKDSVKMAQLVLEQSPKVDLIRTTLTWLSKISPADAVRLWPQLIQSHKKLQDSGDDIKTLLTLCEQNGLELPKLSQAVYRDMPASTLQSLCSSSLPEARLAAIHVLREQHKTGAPPDELRALCGDPVVVVRASARDHWVALGGKDEGWQKKKDAENAEEEEEDDDA</sequence>
<dbReference type="Proteomes" id="UP001178507">
    <property type="component" value="Unassembled WGS sequence"/>
</dbReference>
<dbReference type="GO" id="GO:0003676">
    <property type="term" value="F:nucleic acid binding"/>
    <property type="evidence" value="ECO:0007669"/>
    <property type="project" value="InterPro"/>
</dbReference>
<feature type="compositionally biased region" description="Basic and acidic residues" evidence="1">
    <location>
        <begin position="2207"/>
        <end position="2220"/>
    </location>
</feature>
<feature type="region of interest" description="Disordered" evidence="1">
    <location>
        <begin position="953"/>
        <end position="972"/>
    </location>
</feature>
<dbReference type="InterPro" id="IPR003029">
    <property type="entry name" value="S1_domain"/>
</dbReference>
<evidence type="ECO:0000313" key="4">
    <source>
        <dbReference type="Proteomes" id="UP001178507"/>
    </source>
</evidence>
<feature type="region of interest" description="Disordered" evidence="1">
    <location>
        <begin position="2207"/>
        <end position="2231"/>
    </location>
</feature>
<feature type="compositionally biased region" description="Basic and acidic residues" evidence="1">
    <location>
        <begin position="953"/>
        <end position="964"/>
    </location>
</feature>
<comment type="caution">
    <text evidence="3">The sequence shown here is derived from an EMBL/GenBank/DDBJ whole genome shotgun (WGS) entry which is preliminary data.</text>
</comment>